<dbReference type="EMBL" id="PJOS01000012">
    <property type="protein sequence ID" value="PKT73291.1"/>
    <property type="molecule type" value="Genomic_DNA"/>
</dbReference>
<sequence length="256" mass="27556">MGRLARWERPVTGLIGSLLAAAGGTAVFVSKNQAGSVTLTALGGLFLLMAVSGRTIESVRIGDWEITMAELRRQAAEQARAGLNEQAQATLDLLKKLNPGADRDPEVHALEINVFENRVLEAVEAAHADNERVEHHFAAGLGEPLAVLVAQPDDVRIGVFAAYALDTSGHVAQTSLESFVRRARETDCAAYLFVNGTLHQEDLAFLVQGIERDGGRPVGVQTWTSTAPSANLRPAVDRLLTRVRGPQDEAPRIPQQ</sequence>
<gene>
    <name evidence="2" type="ORF">CW362_09120</name>
</gene>
<reference evidence="2 3" key="1">
    <citation type="submission" date="2017-12" db="EMBL/GenBank/DDBJ databases">
        <title>Streptomyces populusis sp. nov., a novel endophytic actinobacterium isolated from stems of Populus adenopoda Maxim.</title>
        <authorList>
            <person name="Wang Z."/>
        </authorList>
    </citation>
    <scope>NUCLEOTIDE SEQUENCE [LARGE SCALE GENOMIC DNA]</scope>
    <source>
        <strain evidence="2 3">A249</strain>
    </source>
</reference>
<evidence type="ECO:0000313" key="3">
    <source>
        <dbReference type="Proteomes" id="UP000236178"/>
    </source>
</evidence>
<accession>A0A2I0STP1</accession>
<dbReference type="Proteomes" id="UP000236178">
    <property type="component" value="Unassembled WGS sequence"/>
</dbReference>
<proteinExistence type="predicted"/>
<keyword evidence="3" id="KW-1185">Reference proteome</keyword>
<dbReference type="AlphaFoldDB" id="A0A2I0STP1"/>
<keyword evidence="1" id="KW-1133">Transmembrane helix</keyword>
<evidence type="ECO:0000313" key="2">
    <source>
        <dbReference type="EMBL" id="PKT73291.1"/>
    </source>
</evidence>
<keyword evidence="1" id="KW-0812">Transmembrane</keyword>
<feature type="transmembrane region" description="Helical" evidence="1">
    <location>
        <begin position="35"/>
        <end position="51"/>
    </location>
</feature>
<organism evidence="2 3">
    <name type="scientific">Streptomyces populi</name>
    <dbReference type="NCBI Taxonomy" id="2058924"/>
    <lineage>
        <taxon>Bacteria</taxon>
        <taxon>Bacillati</taxon>
        <taxon>Actinomycetota</taxon>
        <taxon>Actinomycetes</taxon>
        <taxon>Kitasatosporales</taxon>
        <taxon>Streptomycetaceae</taxon>
        <taxon>Streptomyces</taxon>
    </lineage>
</organism>
<feature type="transmembrane region" description="Helical" evidence="1">
    <location>
        <begin position="12"/>
        <end position="29"/>
    </location>
</feature>
<comment type="caution">
    <text evidence="2">The sequence shown here is derived from an EMBL/GenBank/DDBJ whole genome shotgun (WGS) entry which is preliminary data.</text>
</comment>
<protein>
    <submittedName>
        <fullName evidence="2">Uncharacterized protein</fullName>
    </submittedName>
</protein>
<name>A0A2I0STP1_9ACTN</name>
<evidence type="ECO:0000256" key="1">
    <source>
        <dbReference type="SAM" id="Phobius"/>
    </source>
</evidence>
<dbReference type="OrthoDB" id="4218381at2"/>
<keyword evidence="1" id="KW-0472">Membrane</keyword>